<feature type="transmembrane region" description="Helical" evidence="1">
    <location>
        <begin position="266"/>
        <end position="290"/>
    </location>
</feature>
<feature type="transmembrane region" description="Helical" evidence="1">
    <location>
        <begin position="179"/>
        <end position="199"/>
    </location>
</feature>
<keyword evidence="1" id="KW-0472">Membrane</keyword>
<name>A0A6J6V383_9ZZZZ</name>
<feature type="transmembrane region" description="Helical" evidence="1">
    <location>
        <begin position="570"/>
        <end position="589"/>
    </location>
</feature>
<reference evidence="2" key="1">
    <citation type="submission" date="2020-05" db="EMBL/GenBank/DDBJ databases">
        <authorList>
            <person name="Chiriac C."/>
            <person name="Salcher M."/>
            <person name="Ghai R."/>
            <person name="Kavagutti S V."/>
        </authorList>
    </citation>
    <scope>NUCLEOTIDE SEQUENCE</scope>
</reference>
<feature type="transmembrane region" description="Helical" evidence="1">
    <location>
        <begin position="534"/>
        <end position="558"/>
    </location>
</feature>
<sequence length="771" mass="86787">MVESTRTRSAQFSGLQVISTIYLFIFLFLTTHEVSIEDSVKLCATLLLDVVTGGLLWVLLSKKSEYSVFEFFGVGVALGTSINTVAQLLLRTSVFGSVFNIYFGLFVIALFILRRNKKLMKLTITQTDPILLFGLLTISLVMICGDRYYIWPGAIILGLSYFLFQKAYSKNRFPFTHRYFPFIFICVAIFFALFASSVLENILFGQRTTISYIGGWDGFVIEANRKSIMNFGPFDNILVSNTKYAYYWFHDAWSGSFTQRARVGDWIVTTQFGFIVSAVASLSLLTHIIIRYVNRNTHVILVLWLVSTLSLIGSPSNVLYLGNFSQIISILWICWIFFLLNEYANSRDSLHLWLLTFAGTLLVMTKITAAVPVIGGILFVACLSVILKRKRVDVLKIIFFSVLITVTSLSAYVIFIKPAPAQRASYSDFSFNFNNTVFGISSGYILVDLIVVVAPMFTIASLLRKARQRPELLTIFLCSIAALSLILSTSMSFVVDSPNTYLFIPFIICFALAAGIEISKYVENYSEAIFSRVTGLITVFGIGVGFFCGLLSTFYLNYWNFNSVLTPTRTIVVTIFPLVCALSMALILISMNYFRKTKFNARLILTIALLASTSGSYVAHSLRSPLKQVIFSKNNWDLDSQNVELKYLQLNSALQFVEMNSTSFDVIASNSTTDQGLIAAVTGVRNFATSYIPNFWGGVSDRYFFQSKFGRDGSFADYDSLRQGCVTWFYVDKNDLETDRRSWEPYAMVQYEDEFGAVLKMSNLVKLPSNC</sequence>
<feature type="transmembrane region" description="Helical" evidence="1">
    <location>
        <begin position="94"/>
        <end position="113"/>
    </location>
</feature>
<evidence type="ECO:0000313" key="2">
    <source>
        <dbReference type="EMBL" id="CAB4765559.1"/>
    </source>
</evidence>
<feature type="transmembrane region" description="Helical" evidence="1">
    <location>
        <begin position="42"/>
        <end position="60"/>
    </location>
</feature>
<feature type="transmembrane region" description="Helical" evidence="1">
    <location>
        <begin position="297"/>
        <end position="314"/>
    </location>
</feature>
<proteinExistence type="predicted"/>
<feature type="transmembrane region" description="Helical" evidence="1">
    <location>
        <begin position="472"/>
        <end position="495"/>
    </location>
</feature>
<organism evidence="2">
    <name type="scientific">freshwater metagenome</name>
    <dbReference type="NCBI Taxonomy" id="449393"/>
    <lineage>
        <taxon>unclassified sequences</taxon>
        <taxon>metagenomes</taxon>
        <taxon>ecological metagenomes</taxon>
    </lineage>
</organism>
<gene>
    <name evidence="2" type="ORF">UFOPK2855_00976</name>
</gene>
<feature type="transmembrane region" description="Helical" evidence="1">
    <location>
        <begin position="12"/>
        <end position="30"/>
    </location>
</feature>
<evidence type="ECO:0000256" key="1">
    <source>
        <dbReference type="SAM" id="Phobius"/>
    </source>
</evidence>
<keyword evidence="1" id="KW-1133">Transmembrane helix</keyword>
<feature type="transmembrane region" description="Helical" evidence="1">
    <location>
        <begin position="320"/>
        <end position="341"/>
    </location>
</feature>
<feature type="transmembrane region" description="Helical" evidence="1">
    <location>
        <begin position="601"/>
        <end position="619"/>
    </location>
</feature>
<keyword evidence="1" id="KW-0812">Transmembrane</keyword>
<feature type="transmembrane region" description="Helical" evidence="1">
    <location>
        <begin position="149"/>
        <end position="167"/>
    </location>
</feature>
<feature type="transmembrane region" description="Helical" evidence="1">
    <location>
        <begin position="394"/>
        <end position="416"/>
    </location>
</feature>
<dbReference type="AlphaFoldDB" id="A0A6J6V383"/>
<accession>A0A6J6V383</accession>
<feature type="transmembrane region" description="Helical" evidence="1">
    <location>
        <begin position="501"/>
        <end position="522"/>
    </location>
</feature>
<protein>
    <submittedName>
        <fullName evidence="2">Unannotated protein</fullName>
    </submittedName>
</protein>
<feature type="transmembrane region" description="Helical" evidence="1">
    <location>
        <begin position="67"/>
        <end position="88"/>
    </location>
</feature>
<dbReference type="EMBL" id="CAEZZK010000200">
    <property type="protein sequence ID" value="CAB4765559.1"/>
    <property type="molecule type" value="Genomic_DNA"/>
</dbReference>
<feature type="transmembrane region" description="Helical" evidence="1">
    <location>
        <begin position="436"/>
        <end position="460"/>
    </location>
</feature>
<feature type="transmembrane region" description="Helical" evidence="1">
    <location>
        <begin position="370"/>
        <end position="387"/>
    </location>
</feature>